<dbReference type="STRING" id="1798374.A2Z33_06695"/>
<name>A0A1F5YXZ4_9BACT</name>
<protein>
    <submittedName>
        <fullName evidence="1">Uncharacterized protein</fullName>
    </submittedName>
</protein>
<reference evidence="1 2" key="1">
    <citation type="journal article" date="2016" name="Nat. Commun.">
        <title>Thousands of microbial genomes shed light on interconnected biogeochemical processes in an aquifer system.</title>
        <authorList>
            <person name="Anantharaman K."/>
            <person name="Brown C.T."/>
            <person name="Hug L.A."/>
            <person name="Sharon I."/>
            <person name="Castelle C.J."/>
            <person name="Probst A.J."/>
            <person name="Thomas B.C."/>
            <person name="Singh A."/>
            <person name="Wilkins M.J."/>
            <person name="Karaoz U."/>
            <person name="Brodie E.L."/>
            <person name="Williams K.H."/>
            <person name="Hubbard S.S."/>
            <person name="Banfield J.F."/>
        </authorList>
    </citation>
    <scope>NUCLEOTIDE SEQUENCE [LARGE SCALE GENOMIC DNA]</scope>
</reference>
<dbReference type="AlphaFoldDB" id="A0A1F5YXZ4"/>
<gene>
    <name evidence="1" type="ORF">A2Z33_06695</name>
</gene>
<dbReference type="EMBL" id="MFJD01000001">
    <property type="protein sequence ID" value="OGG04954.1"/>
    <property type="molecule type" value="Genomic_DNA"/>
</dbReference>
<proteinExistence type="predicted"/>
<dbReference type="Proteomes" id="UP000178448">
    <property type="component" value="Unassembled WGS sequence"/>
</dbReference>
<sequence length="138" mass="14479">MRNIFVPVITALVIILVLPAGAMAAKKRVKSSVPARSAGVSYSKANLNRPARSVILTLLNLGQVQSVAYELAYSAGGISQGAIGSVAGGGTQDARTLYFGTCSHNVCTPHANITGATLTVRTTLKSGRIHTKLYRIRI</sequence>
<evidence type="ECO:0000313" key="2">
    <source>
        <dbReference type="Proteomes" id="UP000178448"/>
    </source>
</evidence>
<evidence type="ECO:0000313" key="1">
    <source>
        <dbReference type="EMBL" id="OGG04954.1"/>
    </source>
</evidence>
<accession>A0A1F5YXZ4</accession>
<organism evidence="1 2">
    <name type="scientific">Candidatus Gottesmanbacteria bacterium RBG_16_52_11</name>
    <dbReference type="NCBI Taxonomy" id="1798374"/>
    <lineage>
        <taxon>Bacteria</taxon>
        <taxon>Candidatus Gottesmaniibacteriota</taxon>
    </lineage>
</organism>
<comment type="caution">
    <text evidence="1">The sequence shown here is derived from an EMBL/GenBank/DDBJ whole genome shotgun (WGS) entry which is preliminary data.</text>
</comment>